<sequence length="61" mass="7051">MRIRKSFACLNHGFWGWFWILTCLAQPINNGSSRQELADPLCIDSLPTCSRILLMEVKKIQ</sequence>
<reference evidence="1 2" key="1">
    <citation type="journal article" date="2006" name="Science">
        <title>The genome of black cottonwood, Populus trichocarpa (Torr. &amp; Gray).</title>
        <authorList>
            <person name="Tuskan G.A."/>
            <person name="Difazio S."/>
            <person name="Jansson S."/>
            <person name="Bohlmann J."/>
            <person name="Grigoriev I."/>
            <person name="Hellsten U."/>
            <person name="Putnam N."/>
            <person name="Ralph S."/>
            <person name="Rombauts S."/>
            <person name="Salamov A."/>
            <person name="Schein J."/>
            <person name="Sterck L."/>
            <person name="Aerts A."/>
            <person name="Bhalerao R.R."/>
            <person name="Bhalerao R.P."/>
            <person name="Blaudez D."/>
            <person name="Boerjan W."/>
            <person name="Brun A."/>
            <person name="Brunner A."/>
            <person name="Busov V."/>
            <person name="Campbell M."/>
            <person name="Carlson J."/>
            <person name="Chalot M."/>
            <person name="Chapman J."/>
            <person name="Chen G.L."/>
            <person name="Cooper D."/>
            <person name="Coutinho P.M."/>
            <person name="Couturier J."/>
            <person name="Covert S."/>
            <person name="Cronk Q."/>
            <person name="Cunningham R."/>
            <person name="Davis J."/>
            <person name="Degroeve S."/>
            <person name="Dejardin A."/>
            <person name="Depamphilis C."/>
            <person name="Detter J."/>
            <person name="Dirks B."/>
            <person name="Dubchak I."/>
            <person name="Duplessis S."/>
            <person name="Ehlting J."/>
            <person name="Ellis B."/>
            <person name="Gendler K."/>
            <person name="Goodstein D."/>
            <person name="Gribskov M."/>
            <person name="Grimwood J."/>
            <person name="Groover A."/>
            <person name="Gunter L."/>
            <person name="Hamberger B."/>
            <person name="Heinze B."/>
            <person name="Helariutta Y."/>
            <person name="Henrissat B."/>
            <person name="Holligan D."/>
            <person name="Holt R."/>
            <person name="Huang W."/>
            <person name="Islam-Faridi N."/>
            <person name="Jones S."/>
            <person name="Jones-Rhoades M."/>
            <person name="Jorgensen R."/>
            <person name="Joshi C."/>
            <person name="Kangasjarvi J."/>
            <person name="Karlsson J."/>
            <person name="Kelleher C."/>
            <person name="Kirkpatrick R."/>
            <person name="Kirst M."/>
            <person name="Kohler A."/>
            <person name="Kalluri U."/>
            <person name="Larimer F."/>
            <person name="Leebens-Mack J."/>
            <person name="Leple J.C."/>
            <person name="Locascio P."/>
            <person name="Lou Y."/>
            <person name="Lucas S."/>
            <person name="Martin F."/>
            <person name="Montanini B."/>
            <person name="Napoli C."/>
            <person name="Nelson D.R."/>
            <person name="Nelson C."/>
            <person name="Nieminen K."/>
            <person name="Nilsson O."/>
            <person name="Pereda V."/>
            <person name="Peter G."/>
            <person name="Philippe R."/>
            <person name="Pilate G."/>
            <person name="Poliakov A."/>
            <person name="Razumovskaya J."/>
            <person name="Richardson P."/>
            <person name="Rinaldi C."/>
            <person name="Ritland K."/>
            <person name="Rouze P."/>
            <person name="Ryaboy D."/>
            <person name="Schmutz J."/>
            <person name="Schrader J."/>
            <person name="Segerman B."/>
            <person name="Shin H."/>
            <person name="Siddiqui A."/>
            <person name="Sterky F."/>
            <person name="Terry A."/>
            <person name="Tsai C.J."/>
            <person name="Uberbacher E."/>
            <person name="Unneberg P."/>
            <person name="Vahala J."/>
            <person name="Wall K."/>
            <person name="Wessler S."/>
            <person name="Yang G."/>
            <person name="Yin T."/>
            <person name="Douglas C."/>
            <person name="Marra M."/>
            <person name="Sandberg G."/>
            <person name="Van de Peer Y."/>
            <person name="Rokhsar D."/>
        </authorList>
    </citation>
    <scope>NUCLEOTIDE SEQUENCE [LARGE SCALE GENOMIC DNA]</scope>
    <source>
        <strain evidence="2">cv. Nisqually</strain>
    </source>
</reference>
<accession>A0ACC0SF24</accession>
<name>A0ACC0SF24_POPTR</name>
<keyword evidence="2" id="KW-1185">Reference proteome</keyword>
<proteinExistence type="predicted"/>
<gene>
    <name evidence="1" type="ORF">POPTR_010G229351v4</name>
</gene>
<evidence type="ECO:0000313" key="1">
    <source>
        <dbReference type="EMBL" id="KAI9387843.1"/>
    </source>
</evidence>
<organism evidence="1 2">
    <name type="scientific">Populus trichocarpa</name>
    <name type="common">Western balsam poplar</name>
    <name type="synonym">Populus balsamifera subsp. trichocarpa</name>
    <dbReference type="NCBI Taxonomy" id="3694"/>
    <lineage>
        <taxon>Eukaryota</taxon>
        <taxon>Viridiplantae</taxon>
        <taxon>Streptophyta</taxon>
        <taxon>Embryophyta</taxon>
        <taxon>Tracheophyta</taxon>
        <taxon>Spermatophyta</taxon>
        <taxon>Magnoliopsida</taxon>
        <taxon>eudicotyledons</taxon>
        <taxon>Gunneridae</taxon>
        <taxon>Pentapetalae</taxon>
        <taxon>rosids</taxon>
        <taxon>fabids</taxon>
        <taxon>Malpighiales</taxon>
        <taxon>Salicaceae</taxon>
        <taxon>Saliceae</taxon>
        <taxon>Populus</taxon>
    </lineage>
</organism>
<comment type="caution">
    <text evidence="1">The sequence shown here is derived from an EMBL/GenBank/DDBJ whole genome shotgun (WGS) entry which is preliminary data.</text>
</comment>
<dbReference type="Proteomes" id="UP000006729">
    <property type="component" value="Chromosome 10"/>
</dbReference>
<protein>
    <submittedName>
        <fullName evidence="1">Uncharacterized protein</fullName>
    </submittedName>
</protein>
<evidence type="ECO:0000313" key="2">
    <source>
        <dbReference type="Proteomes" id="UP000006729"/>
    </source>
</evidence>
<dbReference type="EMBL" id="CM009299">
    <property type="protein sequence ID" value="KAI9387843.1"/>
    <property type="molecule type" value="Genomic_DNA"/>
</dbReference>